<dbReference type="STRING" id="1328313.DS2_06211"/>
<dbReference type="Proteomes" id="UP000019276">
    <property type="component" value="Unassembled WGS sequence"/>
</dbReference>
<dbReference type="InterPro" id="IPR012312">
    <property type="entry name" value="Hemerythrin-like"/>
</dbReference>
<feature type="domain" description="Hemerythrin-like" evidence="1">
    <location>
        <begin position="4"/>
        <end position="121"/>
    </location>
</feature>
<gene>
    <name evidence="2" type="ORF">DS2_06211</name>
</gene>
<sequence>MSSIFEALREDHDKQRALLSALVETQGDSKARADLYQTLKDNLEQHAVAEERYFYAPLIKFERTIGQSRHGIAEHHTIDKLIAELDSLEFSDPNWLKVMKKLQDKVLHHLAEEEKEFFPQAGIVLSENDKAKLGKEYAQEMD</sequence>
<dbReference type="CDD" id="cd12108">
    <property type="entry name" value="Hr-like"/>
    <property type="match status" value="1"/>
</dbReference>
<dbReference type="PANTHER" id="PTHR35585">
    <property type="entry name" value="HHE DOMAIN PROTEIN (AFU_ORTHOLOGUE AFUA_4G00730)"/>
    <property type="match status" value="1"/>
</dbReference>
<dbReference type="EMBL" id="ARZY01000008">
    <property type="protein sequence ID" value="EWH10862.1"/>
    <property type="molecule type" value="Genomic_DNA"/>
</dbReference>
<dbReference type="OrthoDB" id="5523420at2"/>
<comment type="caution">
    <text evidence="2">The sequence shown here is derived from an EMBL/GenBank/DDBJ whole genome shotgun (WGS) entry which is preliminary data.</text>
</comment>
<evidence type="ECO:0000313" key="2">
    <source>
        <dbReference type="EMBL" id="EWH10862.1"/>
    </source>
</evidence>
<dbReference type="RefSeq" id="WP_035013815.1">
    <property type="nucleotide sequence ID" value="NZ_ARZY01000008.1"/>
</dbReference>
<organism evidence="2 3">
    <name type="scientific">Catenovulum agarivorans DS-2</name>
    <dbReference type="NCBI Taxonomy" id="1328313"/>
    <lineage>
        <taxon>Bacteria</taxon>
        <taxon>Pseudomonadati</taxon>
        <taxon>Pseudomonadota</taxon>
        <taxon>Gammaproteobacteria</taxon>
        <taxon>Alteromonadales</taxon>
        <taxon>Alteromonadaceae</taxon>
        <taxon>Catenovulum</taxon>
    </lineage>
</organism>
<dbReference type="Pfam" id="PF01814">
    <property type="entry name" value="Hemerythrin"/>
    <property type="match status" value="1"/>
</dbReference>
<dbReference type="PATRIC" id="fig|1328313.3.peg.1275"/>
<dbReference type="PANTHER" id="PTHR35585:SF1">
    <property type="entry name" value="HHE DOMAIN PROTEIN (AFU_ORTHOLOGUE AFUA_4G00730)"/>
    <property type="match status" value="1"/>
</dbReference>
<protein>
    <recommendedName>
        <fullName evidence="1">Hemerythrin-like domain-containing protein</fullName>
    </recommendedName>
</protein>
<dbReference type="AlphaFoldDB" id="W7QPF0"/>
<keyword evidence="3" id="KW-1185">Reference proteome</keyword>
<name>W7QPF0_9ALTE</name>
<evidence type="ECO:0000259" key="1">
    <source>
        <dbReference type="Pfam" id="PF01814"/>
    </source>
</evidence>
<evidence type="ECO:0000313" key="3">
    <source>
        <dbReference type="Proteomes" id="UP000019276"/>
    </source>
</evidence>
<reference evidence="2 3" key="1">
    <citation type="journal article" date="2014" name="Genome Announc.">
        <title>Draft Genome Sequence of the Agar-Degrading Bacterium Catenovulum sp. Strain DS-2, Isolated from Intestines of Haliotis diversicolor.</title>
        <authorList>
            <person name="Shan D."/>
            <person name="Li X."/>
            <person name="Gu Z."/>
            <person name="Wei G."/>
            <person name="Gao Z."/>
            <person name="Shao Z."/>
        </authorList>
    </citation>
    <scope>NUCLEOTIDE SEQUENCE [LARGE SCALE GENOMIC DNA]</scope>
    <source>
        <strain evidence="2 3">DS-2</strain>
    </source>
</reference>
<dbReference type="Gene3D" id="1.20.120.520">
    <property type="entry name" value="nmb1532 protein domain like"/>
    <property type="match status" value="1"/>
</dbReference>
<accession>W7QPF0</accession>
<proteinExistence type="predicted"/>
<dbReference type="eggNOG" id="COG5592">
    <property type="taxonomic scope" value="Bacteria"/>
</dbReference>